<gene>
    <name evidence="2" type="ORF">SIL82_07705</name>
</gene>
<name>A0ABU4PLW8_9SPHN</name>
<dbReference type="InterPro" id="IPR010679">
    <property type="entry name" value="DUF1254"/>
</dbReference>
<organism evidence="2 3">
    <name type="scientific">Sphingomonas echinoides</name>
    <dbReference type="NCBI Taxonomy" id="59803"/>
    <lineage>
        <taxon>Bacteria</taxon>
        <taxon>Pseudomonadati</taxon>
        <taxon>Pseudomonadota</taxon>
        <taxon>Alphaproteobacteria</taxon>
        <taxon>Sphingomonadales</taxon>
        <taxon>Sphingomonadaceae</taxon>
        <taxon>Sphingomonas</taxon>
    </lineage>
</organism>
<keyword evidence="3" id="KW-1185">Reference proteome</keyword>
<evidence type="ECO:0000313" key="2">
    <source>
        <dbReference type="EMBL" id="MDX5984142.1"/>
    </source>
</evidence>
<reference evidence="2 3" key="1">
    <citation type="submission" date="2023-11" db="EMBL/GenBank/DDBJ databases">
        <title>MicrobeMod: A computational toolkit for identifying prokaryotic methylation and restriction-modification with nanopore sequencing.</title>
        <authorList>
            <person name="Crits-Christoph A."/>
            <person name="Kang S.C."/>
            <person name="Lee H."/>
            <person name="Ostrov N."/>
        </authorList>
    </citation>
    <scope>NUCLEOTIDE SEQUENCE [LARGE SCALE GENOMIC DNA]</scope>
    <source>
        <strain evidence="2 3">ATCC 14820</strain>
    </source>
</reference>
<dbReference type="InterPro" id="IPR037050">
    <property type="entry name" value="DUF1254_sf"/>
</dbReference>
<accession>A0ABU4PLW8</accession>
<proteinExistence type="predicted"/>
<dbReference type="Gene3D" id="2.60.40.1610">
    <property type="entry name" value="Domain of unknown function DUF1254"/>
    <property type="match status" value="1"/>
</dbReference>
<evidence type="ECO:0000259" key="1">
    <source>
        <dbReference type="Pfam" id="PF06863"/>
    </source>
</evidence>
<comment type="caution">
    <text evidence="2">The sequence shown here is derived from an EMBL/GenBank/DDBJ whole genome shotgun (WGS) entry which is preliminary data.</text>
</comment>
<feature type="domain" description="DUF1254" evidence="1">
    <location>
        <begin position="43"/>
        <end position="166"/>
    </location>
</feature>
<evidence type="ECO:0000313" key="3">
    <source>
        <dbReference type="Proteomes" id="UP001279660"/>
    </source>
</evidence>
<protein>
    <submittedName>
        <fullName evidence="2">DUF1254 domain-containing protein</fullName>
    </submittedName>
</protein>
<dbReference type="Proteomes" id="UP001279660">
    <property type="component" value="Unassembled WGS sequence"/>
</dbReference>
<dbReference type="RefSeq" id="WP_010403793.1">
    <property type="nucleotide sequence ID" value="NZ_JAWXXV010000001.1"/>
</dbReference>
<dbReference type="EMBL" id="JAWXXV010000001">
    <property type="protein sequence ID" value="MDX5984142.1"/>
    <property type="molecule type" value="Genomic_DNA"/>
</dbReference>
<sequence>MARWTGPLVAGALVAALTSYGAIAYAPDLLMAAAIRRVAAGGFNRFAHSPLATAKSRQIVRPSPDLAYSACPYDISRGSLLIHAVPVAAPYWSLSIFDSRTNAVFVHNGGQAEGKPFAVAVTHAGRSVPTGYQRVDVAGDRGIALIRILVADRAAFPKIDAARRATVCELR</sequence>
<dbReference type="SUPFAM" id="SSF160935">
    <property type="entry name" value="VPA0735-like"/>
    <property type="match status" value="1"/>
</dbReference>
<dbReference type="Pfam" id="PF06863">
    <property type="entry name" value="DUF1254"/>
    <property type="match status" value="1"/>
</dbReference>